<protein>
    <submittedName>
        <fullName evidence="2">Uncharacterized protein</fullName>
    </submittedName>
</protein>
<name>A0A1F4S0T4_UNCSA</name>
<dbReference type="Proteomes" id="UP000177905">
    <property type="component" value="Unassembled WGS sequence"/>
</dbReference>
<gene>
    <name evidence="2" type="ORF">A2290_02460</name>
</gene>
<feature type="region of interest" description="Disordered" evidence="1">
    <location>
        <begin position="282"/>
        <end position="310"/>
    </location>
</feature>
<comment type="caution">
    <text evidence="2">The sequence shown here is derived from an EMBL/GenBank/DDBJ whole genome shotgun (WGS) entry which is preliminary data.</text>
</comment>
<organism evidence="2 3">
    <name type="scientific">candidate division WOR-1 bacterium RIFOXYB2_FULL_36_35</name>
    <dbReference type="NCBI Taxonomy" id="1802578"/>
    <lineage>
        <taxon>Bacteria</taxon>
        <taxon>Bacillati</taxon>
        <taxon>Saganbacteria</taxon>
    </lineage>
</organism>
<evidence type="ECO:0000313" key="2">
    <source>
        <dbReference type="EMBL" id="OGC14034.1"/>
    </source>
</evidence>
<sequence length="534" mass="58103">MDLEIFRNFGCHGFNRGQKQPDKPNSVASEDRYVINLYESYETLLNRFDELNSSFDKLSIFELISLVDTCKKLAALDPGDKAKKRYLLTAKDAYEKAQEKMVGRGDKALVTEAIARLNTKIRDLEVSISLAVGNADVLPMPNEPLAPMESATRTIIVAADTEKTNGAYKGWSYTSKKIIEKLRSLKEGEGLVVALNDGNSYILSRVDDGHVAISGKFKCQEPKTLNDFLLGEVLGVDDKAANKNYSDYRALVSLNPNQGIANSGRFAVSIEPIDIDSNGTITLGQPSEKNEELATSSKEKDKKGVVVGEGEHKHQSFREIGVLAALDRSNLKVEDGVPIPSLIIGVRAKSPEDLSFLPSLRGMSPASPPVTPGPAVSSVSQAPTTDAAVNRRAAIKIEGTEEDSPMDIVKTEIQQKVIEAIQKDKGLMTDLVNKLQLGISISFKVRTFYDPESSVLSINGVYDETGDKGFIDALVSKASFSAINYEVEGLTYSPVYLISIKPSGERIEVHIEDSAEGLSNLKIEIRHDGSSAGN</sequence>
<feature type="compositionally biased region" description="Basic and acidic residues" evidence="1">
    <location>
        <begin position="288"/>
        <end position="310"/>
    </location>
</feature>
<accession>A0A1F4S0T4</accession>
<evidence type="ECO:0000313" key="3">
    <source>
        <dbReference type="Proteomes" id="UP000177905"/>
    </source>
</evidence>
<reference evidence="2 3" key="1">
    <citation type="journal article" date="2016" name="Nat. Commun.">
        <title>Thousands of microbial genomes shed light on interconnected biogeochemical processes in an aquifer system.</title>
        <authorList>
            <person name="Anantharaman K."/>
            <person name="Brown C.T."/>
            <person name="Hug L.A."/>
            <person name="Sharon I."/>
            <person name="Castelle C.J."/>
            <person name="Probst A.J."/>
            <person name="Thomas B.C."/>
            <person name="Singh A."/>
            <person name="Wilkins M.J."/>
            <person name="Karaoz U."/>
            <person name="Brodie E.L."/>
            <person name="Williams K.H."/>
            <person name="Hubbard S.S."/>
            <person name="Banfield J.F."/>
        </authorList>
    </citation>
    <scope>NUCLEOTIDE SEQUENCE [LARGE SCALE GENOMIC DNA]</scope>
</reference>
<proteinExistence type="predicted"/>
<dbReference type="EMBL" id="MEUA01000044">
    <property type="protein sequence ID" value="OGC14034.1"/>
    <property type="molecule type" value="Genomic_DNA"/>
</dbReference>
<dbReference type="AlphaFoldDB" id="A0A1F4S0T4"/>
<evidence type="ECO:0000256" key="1">
    <source>
        <dbReference type="SAM" id="MobiDB-lite"/>
    </source>
</evidence>